<dbReference type="AlphaFoldDB" id="A0AAD2K3Y8"/>
<proteinExistence type="predicted"/>
<feature type="domain" description="RWD" evidence="2">
    <location>
        <begin position="24"/>
        <end position="132"/>
    </location>
</feature>
<dbReference type="Gene3D" id="3.10.110.10">
    <property type="entry name" value="Ubiquitin Conjugating Enzyme"/>
    <property type="match status" value="1"/>
</dbReference>
<dbReference type="InterPro" id="IPR032378">
    <property type="entry name" value="ZC3H15/TMA46_C"/>
</dbReference>
<dbReference type="InterPro" id="IPR016135">
    <property type="entry name" value="UBQ-conjugating_enzyme/RWD"/>
</dbReference>
<dbReference type="InterPro" id="IPR040213">
    <property type="entry name" value="GIR2-like"/>
</dbReference>
<reference evidence="3" key="1">
    <citation type="submission" date="2023-11" db="EMBL/GenBank/DDBJ databases">
        <authorList>
            <person name="De Vega J J."/>
            <person name="De Vega J J."/>
        </authorList>
    </citation>
    <scope>NUCLEOTIDE SEQUENCE</scope>
</reference>
<dbReference type="PANTHER" id="PTHR12292">
    <property type="entry name" value="RWD DOMAIN-CONTAINING PROTEIN"/>
    <property type="match status" value="1"/>
</dbReference>
<dbReference type="CDD" id="cd23823">
    <property type="entry name" value="RWD_GCN2"/>
    <property type="match status" value="1"/>
</dbReference>
<dbReference type="InterPro" id="IPR006575">
    <property type="entry name" value="RWD_dom"/>
</dbReference>
<sequence>MSSEALVEEFEVGFHPENERQITHLSQVLEAIYPSELQKISETCIQLEVEPEDYDEADGDERIKVTLEVQYPPQYPDILPELSIEPIDGESEISDSEILELLEDLRSVGEENLGIAMTFTLVSRLREQLSALVKKRYERRRREDMEKERLAIEAEEARTRGTPVTVESFRAWKVKFDREMVELQKLREEERLKGLSPKERDEYKRVGGRASGRQLFERNKNLEDDNLMEEGTVSVDVSQYDRSAAHHEEEDDEEDALAFSDSD</sequence>
<comment type="caution">
    <text evidence="3">The sequence shown here is derived from an EMBL/GenBank/DDBJ whole genome shotgun (WGS) entry which is preliminary data.</text>
</comment>
<gene>
    <name evidence="3" type="ORF">MYCIT1_LOCUS26760</name>
</gene>
<dbReference type="Proteomes" id="UP001295794">
    <property type="component" value="Unassembled WGS sequence"/>
</dbReference>
<evidence type="ECO:0000313" key="3">
    <source>
        <dbReference type="EMBL" id="CAK5277705.1"/>
    </source>
</evidence>
<evidence type="ECO:0000259" key="2">
    <source>
        <dbReference type="PROSITE" id="PS50908"/>
    </source>
</evidence>
<name>A0AAD2K3Y8_9AGAR</name>
<protein>
    <recommendedName>
        <fullName evidence="2">RWD domain-containing protein</fullName>
    </recommendedName>
</protein>
<dbReference type="PROSITE" id="PS50908">
    <property type="entry name" value="RWD"/>
    <property type="match status" value="1"/>
</dbReference>
<dbReference type="Pfam" id="PF05773">
    <property type="entry name" value="RWD"/>
    <property type="match status" value="1"/>
</dbReference>
<keyword evidence="4" id="KW-1185">Reference proteome</keyword>
<feature type="region of interest" description="Disordered" evidence="1">
    <location>
        <begin position="214"/>
        <end position="263"/>
    </location>
</feature>
<dbReference type="SMART" id="SM00591">
    <property type="entry name" value="RWD"/>
    <property type="match status" value="1"/>
</dbReference>
<accession>A0AAD2K3Y8</accession>
<evidence type="ECO:0000256" key="1">
    <source>
        <dbReference type="SAM" id="MobiDB-lite"/>
    </source>
</evidence>
<evidence type="ECO:0000313" key="4">
    <source>
        <dbReference type="Proteomes" id="UP001295794"/>
    </source>
</evidence>
<dbReference type="SUPFAM" id="SSF54495">
    <property type="entry name" value="UBC-like"/>
    <property type="match status" value="1"/>
</dbReference>
<dbReference type="Pfam" id="PF16543">
    <property type="entry name" value="DFRP_C"/>
    <property type="match status" value="1"/>
</dbReference>
<dbReference type="EMBL" id="CAVNYO010000419">
    <property type="protein sequence ID" value="CAK5277705.1"/>
    <property type="molecule type" value="Genomic_DNA"/>
</dbReference>
<feature type="compositionally biased region" description="Acidic residues" evidence="1">
    <location>
        <begin position="249"/>
        <end position="263"/>
    </location>
</feature>
<organism evidence="3 4">
    <name type="scientific">Mycena citricolor</name>
    <dbReference type="NCBI Taxonomy" id="2018698"/>
    <lineage>
        <taxon>Eukaryota</taxon>
        <taxon>Fungi</taxon>
        <taxon>Dikarya</taxon>
        <taxon>Basidiomycota</taxon>
        <taxon>Agaricomycotina</taxon>
        <taxon>Agaricomycetes</taxon>
        <taxon>Agaricomycetidae</taxon>
        <taxon>Agaricales</taxon>
        <taxon>Marasmiineae</taxon>
        <taxon>Mycenaceae</taxon>
        <taxon>Mycena</taxon>
    </lineage>
</organism>